<dbReference type="AlphaFoldDB" id="A0A2T7NG37"/>
<organism evidence="3 4">
    <name type="scientific">Pomacea canaliculata</name>
    <name type="common">Golden apple snail</name>
    <dbReference type="NCBI Taxonomy" id="400727"/>
    <lineage>
        <taxon>Eukaryota</taxon>
        <taxon>Metazoa</taxon>
        <taxon>Spiralia</taxon>
        <taxon>Lophotrochozoa</taxon>
        <taxon>Mollusca</taxon>
        <taxon>Gastropoda</taxon>
        <taxon>Caenogastropoda</taxon>
        <taxon>Architaenioglossa</taxon>
        <taxon>Ampullarioidea</taxon>
        <taxon>Ampullariidae</taxon>
        <taxon>Pomacea</taxon>
    </lineage>
</organism>
<dbReference type="EMBL" id="PZQS01000013">
    <property type="protein sequence ID" value="PVD20139.1"/>
    <property type="molecule type" value="Genomic_DNA"/>
</dbReference>
<keyword evidence="2" id="KW-0812">Transmembrane</keyword>
<evidence type="ECO:0000256" key="2">
    <source>
        <dbReference type="SAM" id="Phobius"/>
    </source>
</evidence>
<comment type="caution">
    <text evidence="3">The sequence shown here is derived from an EMBL/GenBank/DDBJ whole genome shotgun (WGS) entry which is preliminary data.</text>
</comment>
<evidence type="ECO:0008006" key="5">
    <source>
        <dbReference type="Google" id="ProtNLM"/>
    </source>
</evidence>
<dbReference type="PANTHER" id="PTHR14096:SF28">
    <property type="entry name" value="APOLIPOPROTEIN L, 1-RELATED"/>
    <property type="match status" value="1"/>
</dbReference>
<evidence type="ECO:0000313" key="3">
    <source>
        <dbReference type="EMBL" id="PVD20139.1"/>
    </source>
</evidence>
<dbReference type="PANTHER" id="PTHR14096">
    <property type="entry name" value="APOLIPOPROTEIN L"/>
    <property type="match status" value="1"/>
</dbReference>
<dbReference type="GO" id="GO:0008289">
    <property type="term" value="F:lipid binding"/>
    <property type="evidence" value="ECO:0007669"/>
    <property type="project" value="InterPro"/>
</dbReference>
<dbReference type="OrthoDB" id="5976428at2759"/>
<protein>
    <recommendedName>
        <fullName evidence="5">Apolipoprotein L3</fullName>
    </recommendedName>
</protein>
<dbReference type="GO" id="GO:0006869">
    <property type="term" value="P:lipid transport"/>
    <property type="evidence" value="ECO:0007669"/>
    <property type="project" value="InterPro"/>
</dbReference>
<feature type="transmembrane region" description="Helical" evidence="2">
    <location>
        <begin position="36"/>
        <end position="58"/>
    </location>
</feature>
<keyword evidence="2" id="KW-0472">Membrane</keyword>
<evidence type="ECO:0000256" key="1">
    <source>
        <dbReference type="ARBA" id="ARBA00010090"/>
    </source>
</evidence>
<dbReference type="InterPro" id="IPR008405">
    <property type="entry name" value="ApoL"/>
</dbReference>
<comment type="similarity">
    <text evidence="1">Belongs to the apolipoprotein L family.</text>
</comment>
<dbReference type="GO" id="GO:0042157">
    <property type="term" value="P:lipoprotein metabolic process"/>
    <property type="evidence" value="ECO:0007669"/>
    <property type="project" value="InterPro"/>
</dbReference>
<accession>A0A2T7NG37</accession>
<keyword evidence="2" id="KW-1133">Transmembrane helix</keyword>
<keyword evidence="4" id="KW-1185">Reference proteome</keyword>
<proteinExistence type="inferred from homology"/>
<dbReference type="Proteomes" id="UP000245119">
    <property type="component" value="Linkage Group LG13"/>
</dbReference>
<name>A0A2T7NG37_POMCA</name>
<evidence type="ECO:0000313" key="4">
    <source>
        <dbReference type="Proteomes" id="UP000245119"/>
    </source>
</evidence>
<feature type="transmembrane region" description="Helical" evidence="2">
    <location>
        <begin position="64"/>
        <end position="87"/>
    </location>
</feature>
<reference evidence="3 4" key="1">
    <citation type="submission" date="2018-04" db="EMBL/GenBank/DDBJ databases">
        <title>The genome of golden apple snail Pomacea canaliculata provides insight into stress tolerance and invasive adaptation.</title>
        <authorList>
            <person name="Liu C."/>
            <person name="Liu B."/>
            <person name="Ren Y."/>
            <person name="Zhang Y."/>
            <person name="Wang H."/>
            <person name="Li S."/>
            <person name="Jiang F."/>
            <person name="Yin L."/>
            <person name="Zhang G."/>
            <person name="Qian W."/>
            <person name="Fan W."/>
        </authorList>
    </citation>
    <scope>NUCLEOTIDE SEQUENCE [LARGE SCALE GENOMIC DNA]</scope>
    <source>
        <strain evidence="3">SZHN2017</strain>
        <tissue evidence="3">Muscle</tissue>
    </source>
</reference>
<gene>
    <name evidence="3" type="ORF">C0Q70_20633</name>
</gene>
<dbReference type="GO" id="GO:0016020">
    <property type="term" value="C:membrane"/>
    <property type="evidence" value="ECO:0007669"/>
    <property type="project" value="TreeGrafter"/>
</dbReference>
<sequence length="275" mass="29403">MTDWNERAEALALKKEIQAIRDDLNRHHRNVNVSRVTGSTVAIATGVPAAACAIAAPFTLGVTLILAIVLGIIAAVGGGVSVGAAVAEIFIRRHNVKEVQARWETFREKFLARHEELGDIVQNLNAQTSGTSITTDDQSIKTAVHGAGEAVRTAGGISSAVVRGVLRTTSSGIRVTAPLLSVVSAIAIPLDIYDLVTSALRLRRGAPSIVSESLAQIIEFLDSVADGSFDDLFDLDRELNNDNMNNDDNDPLILDAGDFLCRFRSFDSTVLTLKD</sequence>
<dbReference type="GO" id="GO:0005576">
    <property type="term" value="C:extracellular region"/>
    <property type="evidence" value="ECO:0007669"/>
    <property type="project" value="InterPro"/>
</dbReference>